<evidence type="ECO:0000256" key="1">
    <source>
        <dbReference type="ARBA" id="ARBA00004477"/>
    </source>
</evidence>
<evidence type="ECO:0000313" key="11">
    <source>
        <dbReference type="EMBL" id="ORB03562.1"/>
    </source>
</evidence>
<evidence type="ECO:0000256" key="2">
    <source>
        <dbReference type="ARBA" id="ARBA00005512"/>
    </source>
</evidence>
<evidence type="ECO:0000256" key="5">
    <source>
        <dbReference type="ARBA" id="ARBA00022989"/>
    </source>
</evidence>
<dbReference type="GO" id="GO:0051604">
    <property type="term" value="P:protein maturation"/>
    <property type="evidence" value="ECO:0007669"/>
    <property type="project" value="InterPro"/>
</dbReference>
<evidence type="ECO:0000256" key="6">
    <source>
        <dbReference type="ARBA" id="ARBA00023136"/>
    </source>
</evidence>
<feature type="transmembrane region" description="Helical" evidence="7">
    <location>
        <begin position="292"/>
        <end position="313"/>
    </location>
</feature>
<feature type="transmembrane region" description="Helical" evidence="7">
    <location>
        <begin position="255"/>
        <end position="280"/>
    </location>
</feature>
<evidence type="ECO:0000256" key="7">
    <source>
        <dbReference type="SAM" id="Phobius"/>
    </source>
</evidence>
<dbReference type="STRING" id="560555.BST30_17705"/>
<dbReference type="Proteomes" id="UP000465812">
    <property type="component" value="Chromosome"/>
</dbReference>
<proteinExistence type="inferred from homology"/>
<organism evidence="11 12">
    <name type="scientific">Mycobacterium mantenii</name>
    <dbReference type="NCBI Taxonomy" id="560555"/>
    <lineage>
        <taxon>Bacteria</taxon>
        <taxon>Bacillati</taxon>
        <taxon>Actinomycetota</taxon>
        <taxon>Actinomycetes</taxon>
        <taxon>Mycobacteriales</taxon>
        <taxon>Mycobacteriaceae</taxon>
        <taxon>Mycobacterium</taxon>
        <taxon>Mycobacterium avium complex (MAC)</taxon>
    </lineage>
</organism>
<dbReference type="RefSeq" id="WP_083096666.1">
    <property type="nucleotide sequence ID" value="NZ_AP022590.1"/>
</dbReference>
<accession>A0A1X0FP58</accession>
<dbReference type="EMBL" id="AP022590">
    <property type="protein sequence ID" value="BBY39519.1"/>
    <property type="molecule type" value="Genomic_DNA"/>
</dbReference>
<dbReference type="Pfam" id="PF25179">
    <property type="entry name" value="LMF1_C"/>
    <property type="match status" value="1"/>
</dbReference>
<reference evidence="11 12" key="1">
    <citation type="submission" date="2017-02" db="EMBL/GenBank/DDBJ databases">
        <title>The new phylogeny of genus Mycobacterium.</title>
        <authorList>
            <person name="Tortoli E."/>
            <person name="Trovato A."/>
            <person name="Cirillo D.M."/>
        </authorList>
    </citation>
    <scope>NUCLEOTIDE SEQUENCE [LARGE SCALE GENOMIC DNA]</scope>
    <source>
        <strain evidence="11 12">DSM 45255</strain>
    </source>
</reference>
<dbReference type="PANTHER" id="PTHR14463">
    <property type="entry name" value="LIPASE MATURATION FACTOR"/>
    <property type="match status" value="1"/>
</dbReference>
<feature type="transmembrane region" description="Helical" evidence="7">
    <location>
        <begin position="97"/>
        <end position="116"/>
    </location>
</feature>
<dbReference type="Proteomes" id="UP000192760">
    <property type="component" value="Unassembled WGS sequence"/>
</dbReference>
<evidence type="ECO:0000259" key="8">
    <source>
        <dbReference type="Pfam" id="PF06762"/>
    </source>
</evidence>
<feature type="transmembrane region" description="Helical" evidence="7">
    <location>
        <begin position="20"/>
        <end position="39"/>
    </location>
</feature>
<comment type="subcellular location">
    <subcellularLocation>
        <location evidence="1">Endoplasmic reticulum membrane</location>
        <topology evidence="1">Multi-pass membrane protein</topology>
    </subcellularLocation>
</comment>
<keyword evidence="6 7" id="KW-0472">Membrane</keyword>
<feature type="transmembrane region" description="Helical" evidence="7">
    <location>
        <begin position="71"/>
        <end position="91"/>
    </location>
</feature>
<dbReference type="PANTHER" id="PTHR14463:SF10">
    <property type="entry name" value="LIPASE MATURATION FACTOR 1"/>
    <property type="match status" value="1"/>
</dbReference>
<evidence type="ECO:0000313" key="10">
    <source>
        <dbReference type="EMBL" id="BBY39519.1"/>
    </source>
</evidence>
<feature type="domain" description="Lipase maturation factor 1/2 N-terminal" evidence="8">
    <location>
        <begin position="121"/>
        <end position="272"/>
    </location>
</feature>
<evidence type="ECO:0000313" key="13">
    <source>
        <dbReference type="Proteomes" id="UP000465812"/>
    </source>
</evidence>
<dbReference type="EMBL" id="MVHW01000021">
    <property type="protein sequence ID" value="ORB03562.1"/>
    <property type="molecule type" value="Genomic_DNA"/>
</dbReference>
<keyword evidence="3 7" id="KW-0812">Transmembrane</keyword>
<name>A0A1X0FP58_MYCNT</name>
<keyword evidence="5 7" id="KW-1133">Transmembrane helix</keyword>
<evidence type="ECO:0000259" key="9">
    <source>
        <dbReference type="Pfam" id="PF25179"/>
    </source>
</evidence>
<dbReference type="Pfam" id="PF06762">
    <property type="entry name" value="LMF1"/>
    <property type="match status" value="1"/>
</dbReference>
<keyword evidence="13" id="KW-1185">Reference proteome</keyword>
<feature type="transmembrane region" description="Helical" evidence="7">
    <location>
        <begin position="128"/>
        <end position="154"/>
    </location>
</feature>
<feature type="domain" description="Lipase maturation factor 1/2 C-terminal" evidence="9">
    <location>
        <begin position="332"/>
        <end position="472"/>
    </location>
</feature>
<gene>
    <name evidence="11" type="ORF">BST30_17705</name>
    <name evidence="10" type="ORF">MMAN_36530</name>
</gene>
<reference evidence="10" key="3">
    <citation type="submission" date="2020-02" db="EMBL/GenBank/DDBJ databases">
        <authorList>
            <person name="Matsumoto Y."/>
            <person name="Kinjo T."/>
            <person name="Motooka D."/>
            <person name="Nabeya D."/>
            <person name="Jung N."/>
            <person name="Uechi K."/>
            <person name="Horii T."/>
            <person name="Iida T."/>
            <person name="Fujita J."/>
            <person name="Nakamura S."/>
        </authorList>
    </citation>
    <scope>NUCLEOTIDE SEQUENCE</scope>
    <source>
        <strain evidence="10">JCM 18113</strain>
    </source>
</reference>
<evidence type="ECO:0000256" key="4">
    <source>
        <dbReference type="ARBA" id="ARBA00022824"/>
    </source>
</evidence>
<protein>
    <submittedName>
        <fullName evidence="10">Membrane protein</fullName>
    </submittedName>
</protein>
<comment type="similarity">
    <text evidence="2">Belongs to the lipase maturation factor family.</text>
</comment>
<sequence length="492" mass="55933">MDWFSAPQYWVGRLVLERGAAAIYLLGFVAAAVQFRALIGERGMLPVPRFLARQSFWRTPSLFHLRYSDRLFSAVSWFGAALSAAIVAGAADAVPLWAAMSMWLVLWVLYLSIVNVGQTWYSFGWESLLLETGFLMIFLGNHGVAPPVLTLWMVRLLLFRVEFGAGLIKMRGDPCWRDLTCLYYHHETQPMPGPLSWFFHHLPKPLHRIEVAGNHFAQLIVPFGLFAPQPVSSVAAAIIVITQLWLVASGNFAWLNWVTILLAFSAIDDASIAVLLPRSLVPAHPALAATPLWFVALVVAVTAAVLFMSYWPMVNMLSSRQRMNMSFNSFHLVNTYGAFGSIGRIRREVVIEGTDEAVITGQTVWKEYEFKGKPGALRRLPRQWAPYHLRLDWLMWFAAISPGYAQPWLRPFLQRLLENDRPALRLLRHNPFPDSPPRFVRAQLYQYRFTTPTELRRDRAWWHRALIGGYVPPMTLSTATSAVEGRSAGYFW</sequence>
<evidence type="ECO:0000256" key="3">
    <source>
        <dbReference type="ARBA" id="ARBA00022692"/>
    </source>
</evidence>
<dbReference type="InterPro" id="IPR009613">
    <property type="entry name" value="LMF"/>
</dbReference>
<dbReference type="AlphaFoldDB" id="A0A1X0FP58"/>
<reference evidence="10 13" key="2">
    <citation type="journal article" date="2019" name="Emerg. Microbes Infect.">
        <title>Comprehensive subspecies identification of 175 nontuberculous mycobacteria species based on 7547 genomic profiles.</title>
        <authorList>
            <person name="Matsumoto Y."/>
            <person name="Kinjo T."/>
            <person name="Motooka D."/>
            <person name="Nabeya D."/>
            <person name="Jung N."/>
            <person name="Uechi K."/>
            <person name="Horii T."/>
            <person name="Iida T."/>
            <person name="Fujita J."/>
            <person name="Nakamura S."/>
        </authorList>
    </citation>
    <scope>NUCLEOTIDE SEQUENCE [LARGE SCALE GENOMIC DNA]</scope>
    <source>
        <strain evidence="10 13">JCM 18113</strain>
    </source>
</reference>
<keyword evidence="4" id="KW-0256">Endoplasmic reticulum</keyword>
<dbReference type="InterPro" id="IPR057433">
    <property type="entry name" value="LMF1/2_C"/>
</dbReference>
<dbReference type="InterPro" id="IPR057434">
    <property type="entry name" value="LMF1/2_N"/>
</dbReference>
<feature type="transmembrane region" description="Helical" evidence="7">
    <location>
        <begin position="231"/>
        <end position="248"/>
    </location>
</feature>
<evidence type="ECO:0000313" key="12">
    <source>
        <dbReference type="Proteomes" id="UP000192760"/>
    </source>
</evidence>